<dbReference type="Gene3D" id="2.60.210.10">
    <property type="entry name" value="Apoptosis, Tumor Necrosis Factor Receptor Associated Protein 2, Chain A"/>
    <property type="match status" value="1"/>
</dbReference>
<proteinExistence type="predicted"/>
<name>A0A8H3WX11_GIGMA</name>
<dbReference type="EMBL" id="WTPW01002676">
    <property type="protein sequence ID" value="KAF0371510.1"/>
    <property type="molecule type" value="Genomic_DNA"/>
</dbReference>
<evidence type="ECO:0000313" key="4">
    <source>
        <dbReference type="EMBL" id="KAF0371510.1"/>
    </source>
</evidence>
<dbReference type="SMART" id="SM00225">
    <property type="entry name" value="BTB"/>
    <property type="match status" value="1"/>
</dbReference>
<dbReference type="OrthoDB" id="6359816at2759"/>
<dbReference type="InterPro" id="IPR011333">
    <property type="entry name" value="SKP1/BTB/POZ_sf"/>
</dbReference>
<reference evidence="4 5" key="1">
    <citation type="journal article" date="2019" name="Environ. Microbiol.">
        <title>At the nexus of three kingdoms: the genome of the mycorrhizal fungus Gigaspora margarita provides insights into plant, endobacterial and fungal interactions.</title>
        <authorList>
            <person name="Venice F."/>
            <person name="Ghignone S."/>
            <person name="Salvioli di Fossalunga A."/>
            <person name="Amselem J."/>
            <person name="Novero M."/>
            <person name="Xianan X."/>
            <person name="Sedzielewska Toro K."/>
            <person name="Morin E."/>
            <person name="Lipzen A."/>
            <person name="Grigoriev I.V."/>
            <person name="Henrissat B."/>
            <person name="Martin F.M."/>
            <person name="Bonfante P."/>
        </authorList>
    </citation>
    <scope>NUCLEOTIDE SEQUENCE [LARGE SCALE GENOMIC DNA]</scope>
    <source>
        <strain evidence="4 5">BEG34</strain>
    </source>
</reference>
<dbReference type="GO" id="GO:0030163">
    <property type="term" value="P:protein catabolic process"/>
    <property type="evidence" value="ECO:0007669"/>
    <property type="project" value="UniProtKB-ARBA"/>
</dbReference>
<comment type="caution">
    <text evidence="4">The sequence shown here is derived from an EMBL/GenBank/DDBJ whole genome shotgun (WGS) entry which is preliminary data.</text>
</comment>
<organism evidence="4 5">
    <name type="scientific">Gigaspora margarita</name>
    <dbReference type="NCBI Taxonomy" id="4874"/>
    <lineage>
        <taxon>Eukaryota</taxon>
        <taxon>Fungi</taxon>
        <taxon>Fungi incertae sedis</taxon>
        <taxon>Mucoromycota</taxon>
        <taxon>Glomeromycotina</taxon>
        <taxon>Glomeromycetes</taxon>
        <taxon>Diversisporales</taxon>
        <taxon>Gigasporaceae</taxon>
        <taxon>Gigaspora</taxon>
    </lineage>
</organism>
<keyword evidence="1" id="KW-0812">Transmembrane</keyword>
<dbReference type="InterPro" id="IPR008974">
    <property type="entry name" value="TRAF-like"/>
</dbReference>
<evidence type="ECO:0000313" key="5">
    <source>
        <dbReference type="Proteomes" id="UP000439903"/>
    </source>
</evidence>
<dbReference type="AlphaFoldDB" id="A0A8H3WX11"/>
<gene>
    <name evidence="4" type="ORF">F8M41_013179</name>
</gene>
<keyword evidence="1" id="KW-1133">Transmembrane helix</keyword>
<evidence type="ECO:0000259" key="2">
    <source>
        <dbReference type="PROSITE" id="PS50097"/>
    </source>
</evidence>
<keyword evidence="1" id="KW-0472">Membrane</keyword>
<dbReference type="InterPro" id="IPR000210">
    <property type="entry name" value="BTB/POZ_dom"/>
</dbReference>
<dbReference type="CDD" id="cd00121">
    <property type="entry name" value="MATH"/>
    <property type="match status" value="1"/>
</dbReference>
<dbReference type="Gene3D" id="3.30.710.10">
    <property type="entry name" value="Potassium Channel Kv1.1, Chain A"/>
    <property type="match status" value="1"/>
</dbReference>
<feature type="domain" description="MATH" evidence="3">
    <location>
        <begin position="86"/>
        <end position="234"/>
    </location>
</feature>
<dbReference type="InterPro" id="IPR002083">
    <property type="entry name" value="MATH/TRAF_dom"/>
</dbReference>
<dbReference type="SUPFAM" id="SSF54695">
    <property type="entry name" value="POZ domain"/>
    <property type="match status" value="1"/>
</dbReference>
<evidence type="ECO:0000256" key="1">
    <source>
        <dbReference type="SAM" id="Phobius"/>
    </source>
</evidence>
<keyword evidence="5" id="KW-1185">Reference proteome</keyword>
<protein>
    <submittedName>
        <fullName evidence="4">POZ domain-containing protein</fullName>
    </submittedName>
</protein>
<dbReference type="PANTHER" id="PTHR24413">
    <property type="entry name" value="SPECKLE-TYPE POZ PROTEIN"/>
    <property type="match status" value="1"/>
</dbReference>
<dbReference type="SUPFAM" id="SSF49599">
    <property type="entry name" value="TRAF domain-like"/>
    <property type="match status" value="1"/>
</dbReference>
<dbReference type="PROSITE" id="PS50097">
    <property type="entry name" value="BTB"/>
    <property type="match status" value="1"/>
</dbReference>
<evidence type="ECO:0000259" key="3">
    <source>
        <dbReference type="PROSITE" id="PS50144"/>
    </source>
</evidence>
<feature type="transmembrane region" description="Helical" evidence="1">
    <location>
        <begin position="12"/>
        <end position="41"/>
    </location>
</feature>
<dbReference type="Pfam" id="PF00651">
    <property type="entry name" value="BTB"/>
    <property type="match status" value="1"/>
</dbReference>
<accession>A0A8H3WX11</accession>
<dbReference type="PROSITE" id="PS50144">
    <property type="entry name" value="MATH"/>
    <property type="match status" value="1"/>
</dbReference>
<feature type="domain" description="BTB" evidence="2">
    <location>
        <begin position="264"/>
        <end position="332"/>
    </location>
</feature>
<sequence>MKLYDVIKINELLLICRCLIFKFFKFFTSFFSITFFFKIIFKFFKKLFAILFNLPGIAITIRLIKKFADLLPSDNSNPKMPYLLYPVVFDWTLRDFQEIYNNSQSTRSGLFVLPPPDSIKNISGKSQPIHRWRIYLKIHQNRKQPYISLFLEANKTQFEQTHGLQSRTAKWKFEMFRIIDSKNIKKCAERVAEHVFQLSSRNPNWGWSEFCELNAIFPNGTVSEKTDLLIRIHFFDPSENAPVIHPMSLLSQSLEDYFNNEAFSDITFTFNCGSKLYASRLVLTLRSPFYKAMFTGRWVETATSTIHIQDASFECFHAMFYYLYTNKLQEGLSFITLKGLYYEADMRNMVDLAKLVALKVAGMINSENFDDVFMMAYQTENIWLKDKVLSFVYPRLDDLWTCEGIKRIIETGNVPDISKRLEIFY</sequence>
<dbReference type="Proteomes" id="UP000439903">
    <property type="component" value="Unassembled WGS sequence"/>
</dbReference>